<comment type="caution">
    <text evidence="1">The sequence shown here is derived from an EMBL/GenBank/DDBJ whole genome shotgun (WGS) entry which is preliminary data.</text>
</comment>
<reference evidence="1" key="1">
    <citation type="submission" date="2023-05" db="EMBL/GenBank/DDBJ databases">
        <authorList>
            <person name="Stuckert A."/>
        </authorList>
    </citation>
    <scope>NUCLEOTIDE SEQUENCE</scope>
</reference>
<dbReference type="Proteomes" id="UP001162483">
    <property type="component" value="Unassembled WGS sequence"/>
</dbReference>
<accession>A0ABN9CL96</accession>
<keyword evidence="2" id="KW-1185">Reference proteome</keyword>
<protein>
    <submittedName>
        <fullName evidence="1">Uncharacterized protein</fullName>
    </submittedName>
</protein>
<organism evidence="1 2">
    <name type="scientific">Staurois parvus</name>
    <dbReference type="NCBI Taxonomy" id="386267"/>
    <lineage>
        <taxon>Eukaryota</taxon>
        <taxon>Metazoa</taxon>
        <taxon>Chordata</taxon>
        <taxon>Craniata</taxon>
        <taxon>Vertebrata</taxon>
        <taxon>Euteleostomi</taxon>
        <taxon>Amphibia</taxon>
        <taxon>Batrachia</taxon>
        <taxon>Anura</taxon>
        <taxon>Neobatrachia</taxon>
        <taxon>Ranoidea</taxon>
        <taxon>Ranidae</taxon>
        <taxon>Staurois</taxon>
    </lineage>
</organism>
<evidence type="ECO:0000313" key="1">
    <source>
        <dbReference type="EMBL" id="CAI9560924.1"/>
    </source>
</evidence>
<proteinExistence type="predicted"/>
<gene>
    <name evidence="1" type="ORF">SPARVUS_LOCUS5357579</name>
</gene>
<name>A0ABN9CL96_9NEOB</name>
<evidence type="ECO:0000313" key="2">
    <source>
        <dbReference type="Proteomes" id="UP001162483"/>
    </source>
</evidence>
<dbReference type="EMBL" id="CATNWA010010972">
    <property type="protein sequence ID" value="CAI9560924.1"/>
    <property type="molecule type" value="Genomic_DNA"/>
</dbReference>
<sequence>MHVNNTDLSPVSSCTLHSRAIQSSMLTVKQTHNPHSETANSYPLIAPDVNPLCPVPLYSVSAYY</sequence>